<feature type="region of interest" description="Disordered" evidence="1">
    <location>
        <begin position="1"/>
        <end position="29"/>
    </location>
</feature>
<proteinExistence type="predicted"/>
<evidence type="ECO:0000256" key="1">
    <source>
        <dbReference type="SAM" id="MobiDB-lite"/>
    </source>
</evidence>
<evidence type="ECO:0000313" key="3">
    <source>
        <dbReference type="EMBL" id="CAE0403038.1"/>
    </source>
</evidence>
<feature type="domain" description="Helicase-associated" evidence="2">
    <location>
        <begin position="149"/>
        <end position="215"/>
    </location>
</feature>
<evidence type="ECO:0000259" key="2">
    <source>
        <dbReference type="Pfam" id="PF03457"/>
    </source>
</evidence>
<name>A0A7S3KWN3_9STRA</name>
<feature type="compositionally biased region" description="Basic and acidic residues" evidence="1">
    <location>
        <begin position="16"/>
        <end position="25"/>
    </location>
</feature>
<feature type="domain" description="Helicase-associated" evidence="2">
    <location>
        <begin position="224"/>
        <end position="289"/>
    </location>
</feature>
<dbReference type="PANTHER" id="PTHR33418:SF1">
    <property type="entry name" value="HELICASE-ASSOCIATED DOMAIN-CONTAINING PROTEIN"/>
    <property type="match status" value="1"/>
</dbReference>
<organism evidence="3">
    <name type="scientific">Amphora coffeiformis</name>
    <dbReference type="NCBI Taxonomy" id="265554"/>
    <lineage>
        <taxon>Eukaryota</taxon>
        <taxon>Sar</taxon>
        <taxon>Stramenopiles</taxon>
        <taxon>Ochrophyta</taxon>
        <taxon>Bacillariophyta</taxon>
        <taxon>Bacillariophyceae</taxon>
        <taxon>Bacillariophycidae</taxon>
        <taxon>Thalassiophysales</taxon>
        <taxon>Catenulaceae</taxon>
        <taxon>Amphora</taxon>
    </lineage>
</organism>
<reference evidence="3" key="1">
    <citation type="submission" date="2021-01" db="EMBL/GenBank/DDBJ databases">
        <authorList>
            <person name="Corre E."/>
            <person name="Pelletier E."/>
            <person name="Niang G."/>
            <person name="Scheremetjew M."/>
            <person name="Finn R."/>
            <person name="Kale V."/>
            <person name="Holt S."/>
            <person name="Cochrane G."/>
            <person name="Meng A."/>
            <person name="Brown T."/>
            <person name="Cohen L."/>
        </authorList>
    </citation>
    <scope>NUCLEOTIDE SEQUENCE</scope>
    <source>
        <strain evidence="3">CCMP127</strain>
    </source>
</reference>
<sequence length="363" mass="40619">MSTRSKRSASDLEAEPSLKKVKTDEGEPIPVEEAAAAEGMMAADPNRALHTFHKPSGEKGSLTSQIDLSHRSPTDPNAFNDFLFALLAHKAESNNFHVSREENPHLHVWLGHLKREYKSFLSEEVGSSLTEVQVKVLEHLHVPLTSRGDDHWNRFYQLLQAYADRHGHVLVPRLCEIPGLGDWVTDQRRQFKAWKQGQATQLTPERRDKLEAIGFAWQVRNRPEWEARFSELLDYKRKHGDCKVPQHYKENKALGKWVAKQREQHKLLKKGQHSFLTPYRLEKLNNVGFVWSVRASLDGPEGDDSSVKLSEDTPGVLPAAAAPAAAAAAAALAASKDDGAVETKAADVPQEAVMKKVEDVTEI</sequence>
<dbReference type="PANTHER" id="PTHR33418">
    <property type="entry name" value="HELICASE-ASSOCIATED"/>
    <property type="match status" value="1"/>
</dbReference>
<accession>A0A7S3KWN3</accession>
<dbReference type="EMBL" id="HBIM01001447">
    <property type="protein sequence ID" value="CAE0403038.1"/>
    <property type="molecule type" value="Transcribed_RNA"/>
</dbReference>
<gene>
    <name evidence="3" type="ORF">ACOF00016_LOCUS1262</name>
</gene>
<protein>
    <recommendedName>
        <fullName evidence="2">Helicase-associated domain-containing protein</fullName>
    </recommendedName>
</protein>
<dbReference type="AlphaFoldDB" id="A0A7S3KWN3"/>
<dbReference type="InterPro" id="IPR005114">
    <property type="entry name" value="Helicase_assoc"/>
</dbReference>
<dbReference type="Gene3D" id="6.10.140.530">
    <property type="match status" value="2"/>
</dbReference>
<dbReference type="Pfam" id="PF03457">
    <property type="entry name" value="HA"/>
    <property type="match status" value="2"/>
</dbReference>